<name>A0A7G2C0I8_9TRYP</name>
<gene>
    <name evidence="2" type="ORF">ADEAN_000061200</name>
</gene>
<proteinExistence type="predicted"/>
<protein>
    <submittedName>
        <fullName evidence="2">Cullin binding, putative</fullName>
    </submittedName>
</protein>
<dbReference type="VEuPathDB" id="TriTrypDB:ADEAN_000061200"/>
<sequence>MSAEKLFDFIMTEVDPECTEKTHITISHFEYIAEAMNLTLDNLSLYVFFWQVVFAEQETYGGQPYLIEKLTFVKALDKWLPPGSAQWKNTASKKYSTIFSALRAKVDEADKEIRETNARLTSFVRFLYLWAVKGTESLLDASTELWESLFHDGSEPTKPFAHYVKFDKKKEWIDFVKSERFAQRKYVVSIDVFQCIVTFARSETDLAHYDVNESAYPNAIDDFVETLLQDA</sequence>
<organism evidence="2 3">
    <name type="scientific">Angomonas deanei</name>
    <dbReference type="NCBI Taxonomy" id="59799"/>
    <lineage>
        <taxon>Eukaryota</taxon>
        <taxon>Discoba</taxon>
        <taxon>Euglenozoa</taxon>
        <taxon>Kinetoplastea</taxon>
        <taxon>Metakinetoplastina</taxon>
        <taxon>Trypanosomatida</taxon>
        <taxon>Trypanosomatidae</taxon>
        <taxon>Strigomonadinae</taxon>
        <taxon>Angomonas</taxon>
    </lineage>
</organism>
<dbReference type="Gene3D" id="1.10.238.200">
    <property type="entry name" value="Cullin, PONY binding domain"/>
    <property type="match status" value="1"/>
</dbReference>
<feature type="domain" description="DCUN1" evidence="1">
    <location>
        <begin position="102"/>
        <end position="225"/>
    </location>
</feature>
<dbReference type="Proteomes" id="UP000515908">
    <property type="component" value="Chromosome 01"/>
</dbReference>
<accession>A0A7G2C0I8</accession>
<evidence type="ECO:0000313" key="2">
    <source>
        <dbReference type="EMBL" id="CAD2213176.1"/>
    </source>
</evidence>
<keyword evidence="3" id="KW-1185">Reference proteome</keyword>
<dbReference type="InterPro" id="IPR005176">
    <property type="entry name" value="PONY_dom"/>
</dbReference>
<dbReference type="InterPro" id="IPR042460">
    <property type="entry name" value="DCN1-like_PONY"/>
</dbReference>
<evidence type="ECO:0000313" key="3">
    <source>
        <dbReference type="Proteomes" id="UP000515908"/>
    </source>
</evidence>
<dbReference type="Pfam" id="PF03556">
    <property type="entry name" value="Cullin_binding"/>
    <property type="match status" value="1"/>
</dbReference>
<dbReference type="AlphaFoldDB" id="A0A7G2C0I8"/>
<dbReference type="EMBL" id="LR877145">
    <property type="protein sequence ID" value="CAD2213176.1"/>
    <property type="molecule type" value="Genomic_DNA"/>
</dbReference>
<evidence type="ECO:0000259" key="1">
    <source>
        <dbReference type="Pfam" id="PF03556"/>
    </source>
</evidence>
<reference evidence="2 3" key="1">
    <citation type="submission" date="2020-08" db="EMBL/GenBank/DDBJ databases">
        <authorList>
            <person name="Newling K."/>
            <person name="Davey J."/>
            <person name="Forrester S."/>
        </authorList>
    </citation>
    <scope>NUCLEOTIDE SEQUENCE [LARGE SCALE GENOMIC DNA]</scope>
    <source>
        <strain evidence="3">Crithidia deanei Carvalho (ATCC PRA-265)</strain>
    </source>
</reference>